<dbReference type="EMBL" id="JAOYFB010000003">
    <property type="protein sequence ID" value="KAK4011031.1"/>
    <property type="molecule type" value="Genomic_DNA"/>
</dbReference>
<comment type="caution">
    <text evidence="1">The sequence shown here is derived from an EMBL/GenBank/DDBJ whole genome shotgun (WGS) entry which is preliminary data.</text>
</comment>
<protein>
    <submittedName>
        <fullName evidence="1">Uncharacterized protein</fullName>
    </submittedName>
</protein>
<reference evidence="1 2" key="1">
    <citation type="journal article" date="2023" name="Nucleic Acids Res.">
        <title>The hologenome of Daphnia magna reveals possible DNA methylation and microbiome-mediated evolution of the host genome.</title>
        <authorList>
            <person name="Chaturvedi A."/>
            <person name="Li X."/>
            <person name="Dhandapani V."/>
            <person name="Marshall H."/>
            <person name="Kissane S."/>
            <person name="Cuenca-Cambronero M."/>
            <person name="Asole G."/>
            <person name="Calvet F."/>
            <person name="Ruiz-Romero M."/>
            <person name="Marangio P."/>
            <person name="Guigo R."/>
            <person name="Rago D."/>
            <person name="Mirbahai L."/>
            <person name="Eastwood N."/>
            <person name="Colbourne J.K."/>
            <person name="Zhou J."/>
            <person name="Mallon E."/>
            <person name="Orsini L."/>
        </authorList>
    </citation>
    <scope>NUCLEOTIDE SEQUENCE [LARGE SCALE GENOMIC DNA]</scope>
    <source>
        <strain evidence="1">LRV0_1</strain>
    </source>
</reference>
<proteinExistence type="predicted"/>
<sequence length="95" mass="10816">MDGGPAAISYVGARANATDFSDPFHDMLPDTVDCRNYLRRFMMAIIVPRFLFHWPFKRTTEHTENKRGLFHPVIESPGLHPLALPGDTCGYRIIK</sequence>
<gene>
    <name evidence="1" type="ORF">OUZ56_020151</name>
</gene>
<dbReference type="Proteomes" id="UP001234178">
    <property type="component" value="Unassembled WGS sequence"/>
</dbReference>
<name>A0ABQ9ZDP2_9CRUS</name>
<organism evidence="1 2">
    <name type="scientific">Daphnia magna</name>
    <dbReference type="NCBI Taxonomy" id="35525"/>
    <lineage>
        <taxon>Eukaryota</taxon>
        <taxon>Metazoa</taxon>
        <taxon>Ecdysozoa</taxon>
        <taxon>Arthropoda</taxon>
        <taxon>Crustacea</taxon>
        <taxon>Branchiopoda</taxon>
        <taxon>Diplostraca</taxon>
        <taxon>Cladocera</taxon>
        <taxon>Anomopoda</taxon>
        <taxon>Daphniidae</taxon>
        <taxon>Daphnia</taxon>
    </lineage>
</organism>
<accession>A0ABQ9ZDP2</accession>
<keyword evidence="2" id="KW-1185">Reference proteome</keyword>
<evidence type="ECO:0000313" key="1">
    <source>
        <dbReference type="EMBL" id="KAK4011031.1"/>
    </source>
</evidence>
<evidence type="ECO:0000313" key="2">
    <source>
        <dbReference type="Proteomes" id="UP001234178"/>
    </source>
</evidence>